<dbReference type="Proteomes" id="UP000675554">
    <property type="component" value="Unassembled WGS sequence"/>
</dbReference>
<dbReference type="GO" id="GO:0003677">
    <property type="term" value="F:DNA binding"/>
    <property type="evidence" value="ECO:0007669"/>
    <property type="project" value="UniProtKB-KW"/>
</dbReference>
<dbReference type="Pfam" id="PF00126">
    <property type="entry name" value="HTH_1"/>
    <property type="match status" value="1"/>
</dbReference>
<sequence>MIDLASLDNAQITPSSDLRLLVALDALLQTGSVTEAAKRLQLSPSAMSRTLHRIRHTLGDPILARAGRGMVVTPKGVELRERVHVLVREAQVLLSAGDEEDVLSVGRNFALIVDDGYAGVLAPHLASPGRAQAFHFLSEGQGDGKALSEGTADLKIGRIYSSSPELHVENLAYSRFVGVAALGHDFLHDSVDVERFAHASHIDILRNDGVASTVEAALAEHDLRRAVVVTTPQYTSALSMIGRTDLVAVVPEILVGSGSLMAGLGSFELPVPIAPLAIRMAWHPRSDSDPAHTWLRSRIRDVLKSGIGPSARCPEPPQQQGRHGQRQPEEAGAGPARGVVYEGG</sequence>
<feature type="domain" description="HTH lysR-type" evidence="6">
    <location>
        <begin position="17"/>
        <end position="73"/>
    </location>
</feature>
<dbReference type="PROSITE" id="PS50931">
    <property type="entry name" value="HTH_LYSR"/>
    <property type="match status" value="1"/>
</dbReference>
<gene>
    <name evidence="7" type="ORF">KDA82_06885</name>
</gene>
<dbReference type="SUPFAM" id="SSF46785">
    <property type="entry name" value="Winged helix' DNA-binding domain"/>
    <property type="match status" value="1"/>
</dbReference>
<dbReference type="InterPro" id="IPR005119">
    <property type="entry name" value="LysR_subst-bd"/>
</dbReference>
<proteinExistence type="inferred from homology"/>
<dbReference type="AlphaFoldDB" id="A0A8T4ILC3"/>
<dbReference type="InterPro" id="IPR036390">
    <property type="entry name" value="WH_DNA-bd_sf"/>
</dbReference>
<evidence type="ECO:0000313" key="7">
    <source>
        <dbReference type="EMBL" id="MBR7672749.1"/>
    </source>
</evidence>
<keyword evidence="4" id="KW-0804">Transcription</keyword>
<dbReference type="Gene3D" id="3.40.190.10">
    <property type="entry name" value="Periplasmic binding protein-like II"/>
    <property type="match status" value="2"/>
</dbReference>
<dbReference type="Pfam" id="PF03466">
    <property type="entry name" value="LysR_substrate"/>
    <property type="match status" value="1"/>
</dbReference>
<dbReference type="PANTHER" id="PTHR30118:SF15">
    <property type="entry name" value="TRANSCRIPTIONAL REGULATORY PROTEIN"/>
    <property type="match status" value="1"/>
</dbReference>
<evidence type="ECO:0000256" key="2">
    <source>
        <dbReference type="ARBA" id="ARBA00023015"/>
    </source>
</evidence>
<comment type="similarity">
    <text evidence="1">Belongs to the LysR transcriptional regulatory family.</text>
</comment>
<reference evidence="7" key="1">
    <citation type="submission" date="2021-04" db="EMBL/GenBank/DDBJ databases">
        <title>Sequencing of actinobacteria type strains.</title>
        <authorList>
            <person name="Nguyen G.-S."/>
            <person name="Wentzel A."/>
        </authorList>
    </citation>
    <scope>NUCLEOTIDE SEQUENCE</scope>
    <source>
        <strain evidence="7">DSM 42095</strain>
    </source>
</reference>
<dbReference type="PANTHER" id="PTHR30118">
    <property type="entry name" value="HTH-TYPE TRANSCRIPTIONAL REGULATOR LEUO-RELATED"/>
    <property type="match status" value="1"/>
</dbReference>
<comment type="caution">
    <text evidence="7">The sequence shown here is derived from an EMBL/GenBank/DDBJ whole genome shotgun (WGS) entry which is preliminary data.</text>
</comment>
<dbReference type="InterPro" id="IPR050389">
    <property type="entry name" value="LysR-type_TF"/>
</dbReference>
<evidence type="ECO:0000256" key="5">
    <source>
        <dbReference type="SAM" id="MobiDB-lite"/>
    </source>
</evidence>
<keyword evidence="3" id="KW-0238">DNA-binding</keyword>
<keyword evidence="8" id="KW-1185">Reference proteome</keyword>
<dbReference type="InterPro" id="IPR036388">
    <property type="entry name" value="WH-like_DNA-bd_sf"/>
</dbReference>
<accession>A0A8T4ILC3</accession>
<dbReference type="InterPro" id="IPR000847">
    <property type="entry name" value="LysR_HTH_N"/>
</dbReference>
<name>A0A8T4ILC3_9ACTN</name>
<evidence type="ECO:0000259" key="6">
    <source>
        <dbReference type="PROSITE" id="PS50931"/>
    </source>
</evidence>
<evidence type="ECO:0000313" key="8">
    <source>
        <dbReference type="Proteomes" id="UP000675554"/>
    </source>
</evidence>
<protein>
    <submittedName>
        <fullName evidence="7">LysR family transcriptional regulator</fullName>
    </submittedName>
</protein>
<keyword evidence="2" id="KW-0805">Transcription regulation</keyword>
<dbReference type="SUPFAM" id="SSF53850">
    <property type="entry name" value="Periplasmic binding protein-like II"/>
    <property type="match status" value="1"/>
</dbReference>
<feature type="region of interest" description="Disordered" evidence="5">
    <location>
        <begin position="306"/>
        <end position="344"/>
    </location>
</feature>
<dbReference type="Gene3D" id="1.10.10.10">
    <property type="entry name" value="Winged helix-like DNA-binding domain superfamily/Winged helix DNA-binding domain"/>
    <property type="match status" value="1"/>
</dbReference>
<evidence type="ECO:0000256" key="1">
    <source>
        <dbReference type="ARBA" id="ARBA00009437"/>
    </source>
</evidence>
<dbReference type="EMBL" id="JAGSMN010000131">
    <property type="protein sequence ID" value="MBR7672749.1"/>
    <property type="molecule type" value="Genomic_DNA"/>
</dbReference>
<evidence type="ECO:0000256" key="3">
    <source>
        <dbReference type="ARBA" id="ARBA00023125"/>
    </source>
</evidence>
<organism evidence="7 8">
    <name type="scientific">Streptomyces daliensis</name>
    <dbReference type="NCBI Taxonomy" id="299421"/>
    <lineage>
        <taxon>Bacteria</taxon>
        <taxon>Bacillati</taxon>
        <taxon>Actinomycetota</taxon>
        <taxon>Actinomycetes</taxon>
        <taxon>Kitasatosporales</taxon>
        <taxon>Streptomycetaceae</taxon>
        <taxon>Streptomyces</taxon>
    </lineage>
</organism>
<dbReference type="GO" id="GO:0003700">
    <property type="term" value="F:DNA-binding transcription factor activity"/>
    <property type="evidence" value="ECO:0007669"/>
    <property type="project" value="InterPro"/>
</dbReference>
<evidence type="ECO:0000256" key="4">
    <source>
        <dbReference type="ARBA" id="ARBA00023163"/>
    </source>
</evidence>